<protein>
    <recommendedName>
        <fullName evidence="2">Sulfotransferase domain-containing protein</fullName>
    </recommendedName>
</protein>
<keyword evidence="1" id="KW-1133">Transmembrane helix</keyword>
<dbReference type="InterPro" id="IPR027417">
    <property type="entry name" value="P-loop_NTPase"/>
</dbReference>
<dbReference type="PANTHER" id="PTHR15723">
    <property type="entry name" value="CARBOHYDRATE SULFOTRANSFERASE 15"/>
    <property type="match status" value="1"/>
</dbReference>
<evidence type="ECO:0000313" key="3">
    <source>
        <dbReference type="EMBL" id="KAK3589427.1"/>
    </source>
</evidence>
<dbReference type="Proteomes" id="UP001195483">
    <property type="component" value="Unassembled WGS sequence"/>
</dbReference>
<name>A0AAE0VUA8_9BIVA</name>
<dbReference type="Pfam" id="PF00685">
    <property type="entry name" value="Sulfotransfer_1"/>
    <property type="match status" value="1"/>
</dbReference>
<dbReference type="GO" id="GO:0019319">
    <property type="term" value="P:hexose biosynthetic process"/>
    <property type="evidence" value="ECO:0007669"/>
    <property type="project" value="TreeGrafter"/>
</dbReference>
<sequence>MMSHGPCKRSDWKYSPLDARRLIKLNICMSYAFLCLLTVIFVLVSILYHSTDSFRKQCLRLNILCIQNGHNSIPARTFMWNDTRLDILNMEQFHFDTRFKNPCWFETLISPDPYQRNIYSSYSRAVKRMLEKMTLLWRERLSKNVSSSYRLRCLPYFYIIGQPKCGSTDLFWRISRHPDVVTPPIKELHWWSRGRQGRRVGYSDLIPLGDYIDIFDKVAFLMESHNSSRESRSRPFPLITGEASVSLFWDNPDWYNYPENQHFLEPKYTNPDYIHHLLPDVKLILIVRNPSDRLYSDYLYFHEANKSAEDFHNSVVQTTNLYSNCSRIRSVRECIYDEQLAITAKVRLRLGLYSVYLDDWLRVFERDQILILRLEDYALNPEHTMNNIFKFLKLRHLSSKEIKYVLEKPIENQRSASDRQVGNMLSETRQMLDQYFSPFNRHFAELVSDQRFLWKEHR</sequence>
<dbReference type="EMBL" id="JAEAOA010001266">
    <property type="protein sequence ID" value="KAK3589427.1"/>
    <property type="molecule type" value="Genomic_DNA"/>
</dbReference>
<keyword evidence="1" id="KW-0472">Membrane</keyword>
<dbReference type="InterPro" id="IPR052654">
    <property type="entry name" value="CS_Sulfotransferase"/>
</dbReference>
<proteinExistence type="predicted"/>
<dbReference type="AlphaFoldDB" id="A0AAE0VUA8"/>
<dbReference type="Gene3D" id="3.40.50.300">
    <property type="entry name" value="P-loop containing nucleotide triphosphate hydrolases"/>
    <property type="match status" value="1"/>
</dbReference>
<feature type="domain" description="Sulfotransferase" evidence="2">
    <location>
        <begin position="277"/>
        <end position="417"/>
    </location>
</feature>
<reference evidence="3" key="3">
    <citation type="submission" date="2023-05" db="EMBL/GenBank/DDBJ databases">
        <authorList>
            <person name="Smith C.H."/>
        </authorList>
    </citation>
    <scope>NUCLEOTIDE SEQUENCE</scope>
    <source>
        <strain evidence="3">CHS0354</strain>
        <tissue evidence="3">Mantle</tissue>
    </source>
</reference>
<reference evidence="3" key="2">
    <citation type="journal article" date="2021" name="Genome Biol. Evol.">
        <title>Developing a high-quality reference genome for a parasitic bivalve with doubly uniparental inheritance (Bivalvia: Unionida).</title>
        <authorList>
            <person name="Smith C.H."/>
        </authorList>
    </citation>
    <scope>NUCLEOTIDE SEQUENCE</scope>
    <source>
        <strain evidence="3">CHS0354</strain>
        <tissue evidence="3">Mantle</tissue>
    </source>
</reference>
<dbReference type="SUPFAM" id="SSF52540">
    <property type="entry name" value="P-loop containing nucleoside triphosphate hydrolases"/>
    <property type="match status" value="1"/>
</dbReference>
<gene>
    <name evidence="3" type="ORF">CHS0354_020756</name>
</gene>
<keyword evidence="1" id="KW-0812">Transmembrane</keyword>
<dbReference type="InterPro" id="IPR000863">
    <property type="entry name" value="Sulfotransferase_dom"/>
</dbReference>
<organism evidence="3 4">
    <name type="scientific">Potamilus streckersoni</name>
    <dbReference type="NCBI Taxonomy" id="2493646"/>
    <lineage>
        <taxon>Eukaryota</taxon>
        <taxon>Metazoa</taxon>
        <taxon>Spiralia</taxon>
        <taxon>Lophotrochozoa</taxon>
        <taxon>Mollusca</taxon>
        <taxon>Bivalvia</taxon>
        <taxon>Autobranchia</taxon>
        <taxon>Heteroconchia</taxon>
        <taxon>Palaeoheterodonta</taxon>
        <taxon>Unionida</taxon>
        <taxon>Unionoidea</taxon>
        <taxon>Unionidae</taxon>
        <taxon>Ambleminae</taxon>
        <taxon>Lampsilini</taxon>
        <taxon>Potamilus</taxon>
    </lineage>
</organism>
<keyword evidence="4" id="KW-1185">Reference proteome</keyword>
<reference evidence="3" key="1">
    <citation type="journal article" date="2021" name="Genome Biol. Evol.">
        <title>A High-Quality Reference Genome for a Parasitic Bivalve with Doubly Uniparental Inheritance (Bivalvia: Unionida).</title>
        <authorList>
            <person name="Smith C.H."/>
        </authorList>
    </citation>
    <scope>NUCLEOTIDE SEQUENCE</scope>
    <source>
        <strain evidence="3">CHS0354</strain>
    </source>
</reference>
<evidence type="ECO:0000313" key="4">
    <source>
        <dbReference type="Proteomes" id="UP001195483"/>
    </source>
</evidence>
<evidence type="ECO:0000256" key="1">
    <source>
        <dbReference type="SAM" id="Phobius"/>
    </source>
</evidence>
<accession>A0AAE0VUA8</accession>
<dbReference type="PANTHER" id="PTHR15723:SF0">
    <property type="entry name" value="CARBOHYDRATE SULFOTRANSFERASE 15"/>
    <property type="match status" value="1"/>
</dbReference>
<dbReference type="GO" id="GO:0050659">
    <property type="term" value="F:N-acetylgalactosamine 4-sulfate 6-O-sulfotransferase activity"/>
    <property type="evidence" value="ECO:0007669"/>
    <property type="project" value="TreeGrafter"/>
</dbReference>
<evidence type="ECO:0000259" key="2">
    <source>
        <dbReference type="Pfam" id="PF00685"/>
    </source>
</evidence>
<comment type="caution">
    <text evidence="3">The sequence shown here is derived from an EMBL/GenBank/DDBJ whole genome shotgun (WGS) entry which is preliminary data.</text>
</comment>
<feature type="transmembrane region" description="Helical" evidence="1">
    <location>
        <begin position="21"/>
        <end position="48"/>
    </location>
</feature>